<accession>A0ACB9MKV8</accession>
<protein>
    <submittedName>
        <fullName evidence="1">Uncharacterized protein</fullName>
    </submittedName>
</protein>
<gene>
    <name evidence="1" type="ORF">MLD38_030172</name>
</gene>
<reference evidence="2" key="1">
    <citation type="journal article" date="2023" name="Front. Plant Sci.">
        <title>Chromosomal-level genome assembly of Melastoma candidum provides insights into trichome evolution.</title>
        <authorList>
            <person name="Zhong Y."/>
            <person name="Wu W."/>
            <person name="Sun C."/>
            <person name="Zou P."/>
            <person name="Liu Y."/>
            <person name="Dai S."/>
            <person name="Zhou R."/>
        </authorList>
    </citation>
    <scope>NUCLEOTIDE SEQUENCE [LARGE SCALE GENOMIC DNA]</scope>
</reference>
<comment type="caution">
    <text evidence="1">The sequence shown here is derived from an EMBL/GenBank/DDBJ whole genome shotgun (WGS) entry which is preliminary data.</text>
</comment>
<proteinExistence type="predicted"/>
<dbReference type="EMBL" id="CM042888">
    <property type="protein sequence ID" value="KAI4324712.1"/>
    <property type="molecule type" value="Genomic_DNA"/>
</dbReference>
<evidence type="ECO:0000313" key="1">
    <source>
        <dbReference type="EMBL" id="KAI4324712.1"/>
    </source>
</evidence>
<keyword evidence="2" id="KW-1185">Reference proteome</keyword>
<evidence type="ECO:0000313" key="2">
    <source>
        <dbReference type="Proteomes" id="UP001057402"/>
    </source>
</evidence>
<name>A0ACB9MKV8_9MYRT</name>
<dbReference type="Proteomes" id="UP001057402">
    <property type="component" value="Chromosome 9"/>
</dbReference>
<organism evidence="1 2">
    <name type="scientific">Melastoma candidum</name>
    <dbReference type="NCBI Taxonomy" id="119954"/>
    <lineage>
        <taxon>Eukaryota</taxon>
        <taxon>Viridiplantae</taxon>
        <taxon>Streptophyta</taxon>
        <taxon>Embryophyta</taxon>
        <taxon>Tracheophyta</taxon>
        <taxon>Spermatophyta</taxon>
        <taxon>Magnoliopsida</taxon>
        <taxon>eudicotyledons</taxon>
        <taxon>Gunneridae</taxon>
        <taxon>Pentapetalae</taxon>
        <taxon>rosids</taxon>
        <taxon>malvids</taxon>
        <taxon>Myrtales</taxon>
        <taxon>Melastomataceae</taxon>
        <taxon>Melastomatoideae</taxon>
        <taxon>Melastomateae</taxon>
        <taxon>Melastoma</taxon>
    </lineage>
</organism>
<sequence length="132" mass="15654">MQIEERFRSSRVQNSLLFQSWGCKRDVSLLSFLQVTPFLAYLDSPCKSQQYPLGKRLCHLSRLWSSQDSPICRRSTIDDAHGRICRDRQMIQISNEFCSMDVAYFCKRLRLDSWGTIRIDLPYMRIPVTRRQ</sequence>